<evidence type="ECO:0000313" key="1">
    <source>
        <dbReference type="EMBL" id="GEO04242.1"/>
    </source>
</evidence>
<name>A0A512AWZ0_9BACT</name>
<gene>
    <name evidence="1" type="ORF">AAE02nite_19060</name>
</gene>
<comment type="caution">
    <text evidence="1">The sequence shown here is derived from an EMBL/GenBank/DDBJ whole genome shotgun (WGS) entry which is preliminary data.</text>
</comment>
<evidence type="ECO:0008006" key="3">
    <source>
        <dbReference type="Google" id="ProtNLM"/>
    </source>
</evidence>
<protein>
    <recommendedName>
        <fullName evidence="3">DUF721 domain-containing protein</fullName>
    </recommendedName>
</protein>
<dbReference type="PANTHER" id="PTHR36456:SF1">
    <property type="entry name" value="UPF0232 PROTEIN SCO3875"/>
    <property type="match status" value="1"/>
</dbReference>
<organism evidence="1 2">
    <name type="scientific">Adhaeribacter aerolatus</name>
    <dbReference type="NCBI Taxonomy" id="670289"/>
    <lineage>
        <taxon>Bacteria</taxon>
        <taxon>Pseudomonadati</taxon>
        <taxon>Bacteroidota</taxon>
        <taxon>Cytophagia</taxon>
        <taxon>Cytophagales</taxon>
        <taxon>Hymenobacteraceae</taxon>
        <taxon>Adhaeribacter</taxon>
    </lineage>
</organism>
<accession>A0A512AWZ0</accession>
<dbReference type="Pfam" id="PF05258">
    <property type="entry name" value="DciA"/>
    <property type="match status" value="1"/>
</dbReference>
<keyword evidence="2" id="KW-1185">Reference proteome</keyword>
<dbReference type="PANTHER" id="PTHR36456">
    <property type="entry name" value="UPF0232 PROTEIN SCO3875"/>
    <property type="match status" value="1"/>
</dbReference>
<dbReference type="InterPro" id="IPR007922">
    <property type="entry name" value="DciA-like"/>
</dbReference>
<dbReference type="AlphaFoldDB" id="A0A512AWZ0"/>
<sequence>MPKFSFEIQRLLNIKLVAYYKRPNKNNYLDKNIHARKADIQPLKDTIQELLKAYRIQGKVTQAQIIGSWEKIMGKGISLKTKELYFQDRKLFVALTSASLKHELIMSKTRVIQLINEEIGQDFIQEIVFL</sequence>
<proteinExistence type="predicted"/>
<reference evidence="1 2" key="1">
    <citation type="submission" date="2019-07" db="EMBL/GenBank/DDBJ databases">
        <title>Whole genome shotgun sequence of Adhaeribacter aerolatus NBRC 106133.</title>
        <authorList>
            <person name="Hosoyama A."/>
            <person name="Uohara A."/>
            <person name="Ohji S."/>
            <person name="Ichikawa N."/>
        </authorList>
    </citation>
    <scope>NUCLEOTIDE SEQUENCE [LARGE SCALE GENOMIC DNA]</scope>
    <source>
        <strain evidence="1 2">NBRC 106133</strain>
    </source>
</reference>
<dbReference type="EMBL" id="BJYS01000013">
    <property type="protein sequence ID" value="GEO04242.1"/>
    <property type="molecule type" value="Genomic_DNA"/>
</dbReference>
<dbReference type="Proteomes" id="UP000321532">
    <property type="component" value="Unassembled WGS sequence"/>
</dbReference>
<evidence type="ECO:0000313" key="2">
    <source>
        <dbReference type="Proteomes" id="UP000321532"/>
    </source>
</evidence>